<comment type="caution">
    <text evidence="1">The sequence shown here is derived from an EMBL/GenBank/DDBJ whole genome shotgun (WGS) entry which is preliminary data.</text>
</comment>
<accession>A0ABD0L6K7</accession>
<dbReference type="EMBL" id="JACVVK020000079">
    <property type="protein sequence ID" value="KAK7494989.1"/>
    <property type="molecule type" value="Genomic_DNA"/>
</dbReference>
<evidence type="ECO:0000313" key="1">
    <source>
        <dbReference type="EMBL" id="KAK7494989.1"/>
    </source>
</evidence>
<evidence type="ECO:0000313" key="2">
    <source>
        <dbReference type="Proteomes" id="UP001519460"/>
    </source>
</evidence>
<reference evidence="1 2" key="1">
    <citation type="journal article" date="2023" name="Sci. Data">
        <title>Genome assembly of the Korean intertidal mud-creeper Batillaria attramentaria.</title>
        <authorList>
            <person name="Patra A.K."/>
            <person name="Ho P.T."/>
            <person name="Jun S."/>
            <person name="Lee S.J."/>
            <person name="Kim Y."/>
            <person name="Won Y.J."/>
        </authorList>
    </citation>
    <scope>NUCLEOTIDE SEQUENCE [LARGE SCALE GENOMIC DNA]</scope>
    <source>
        <strain evidence="1">Wonlab-2016</strain>
    </source>
</reference>
<sequence length="116" mass="13142">MDNSREKLATSLAKTTNYALLANRGEVLAGRPLSRNSQQRLTRQLKRTMAKLCCGTGSPCRPEALRRELWEWSHRPENAGRAFVEKKKKKKISLCVCLCRYSLYGTFPQVIPASNS</sequence>
<gene>
    <name evidence="1" type="ORF">BaRGS_00013868</name>
</gene>
<organism evidence="1 2">
    <name type="scientific">Batillaria attramentaria</name>
    <dbReference type="NCBI Taxonomy" id="370345"/>
    <lineage>
        <taxon>Eukaryota</taxon>
        <taxon>Metazoa</taxon>
        <taxon>Spiralia</taxon>
        <taxon>Lophotrochozoa</taxon>
        <taxon>Mollusca</taxon>
        <taxon>Gastropoda</taxon>
        <taxon>Caenogastropoda</taxon>
        <taxon>Sorbeoconcha</taxon>
        <taxon>Cerithioidea</taxon>
        <taxon>Batillariidae</taxon>
        <taxon>Batillaria</taxon>
    </lineage>
</organism>
<protein>
    <submittedName>
        <fullName evidence="1">Uncharacterized protein</fullName>
    </submittedName>
</protein>
<dbReference type="Proteomes" id="UP001519460">
    <property type="component" value="Unassembled WGS sequence"/>
</dbReference>
<name>A0ABD0L6K7_9CAEN</name>
<proteinExistence type="predicted"/>
<keyword evidence="2" id="KW-1185">Reference proteome</keyword>
<dbReference type="AlphaFoldDB" id="A0ABD0L6K7"/>